<keyword evidence="1" id="KW-1133">Transmembrane helix</keyword>
<keyword evidence="1" id="KW-0812">Transmembrane</keyword>
<comment type="caution">
    <text evidence="3">The sequence shown here is derived from an EMBL/GenBank/DDBJ whole genome shotgun (WGS) entry which is preliminary data.</text>
</comment>
<accession>A0A2S7U449</accession>
<name>A0A2S7U449_9BACT</name>
<evidence type="ECO:0000256" key="1">
    <source>
        <dbReference type="SAM" id="Phobius"/>
    </source>
</evidence>
<keyword evidence="1" id="KW-0472">Membrane</keyword>
<feature type="domain" description="DUF6973" evidence="2">
    <location>
        <begin position="245"/>
        <end position="335"/>
    </location>
</feature>
<protein>
    <recommendedName>
        <fullName evidence="2">DUF6973 domain-containing protein</fullName>
    </recommendedName>
</protein>
<reference evidence="3 4" key="1">
    <citation type="submission" date="2016-12" db="EMBL/GenBank/DDBJ databases">
        <title>Study of bacterial adaptation to deep sea.</title>
        <authorList>
            <person name="Song J."/>
            <person name="Yoshizawa S."/>
            <person name="Kogure K."/>
        </authorList>
    </citation>
    <scope>NUCLEOTIDE SEQUENCE [LARGE SCALE GENOMIC DNA]</scope>
    <source>
        <strain evidence="3 4">SAORIC-165</strain>
    </source>
</reference>
<evidence type="ECO:0000313" key="3">
    <source>
        <dbReference type="EMBL" id="PQJ29798.1"/>
    </source>
</evidence>
<feature type="transmembrane region" description="Helical" evidence="1">
    <location>
        <begin position="21"/>
        <end position="39"/>
    </location>
</feature>
<gene>
    <name evidence="3" type="ORF">BSZ32_15800</name>
</gene>
<evidence type="ECO:0000259" key="2">
    <source>
        <dbReference type="Pfam" id="PF22322"/>
    </source>
</evidence>
<dbReference type="AlphaFoldDB" id="A0A2S7U449"/>
<evidence type="ECO:0000313" key="4">
    <source>
        <dbReference type="Proteomes" id="UP000239907"/>
    </source>
</evidence>
<dbReference type="Pfam" id="PF22322">
    <property type="entry name" value="DUF6973"/>
    <property type="match status" value="1"/>
</dbReference>
<proteinExistence type="predicted"/>
<keyword evidence="4" id="KW-1185">Reference proteome</keyword>
<dbReference type="Proteomes" id="UP000239907">
    <property type="component" value="Unassembled WGS sequence"/>
</dbReference>
<organism evidence="3 4">
    <name type="scientific">Rubritalea profundi</name>
    <dbReference type="NCBI Taxonomy" id="1658618"/>
    <lineage>
        <taxon>Bacteria</taxon>
        <taxon>Pseudomonadati</taxon>
        <taxon>Verrucomicrobiota</taxon>
        <taxon>Verrucomicrobiia</taxon>
        <taxon>Verrucomicrobiales</taxon>
        <taxon>Rubritaleaceae</taxon>
        <taxon>Rubritalea</taxon>
    </lineage>
</organism>
<dbReference type="EMBL" id="MQWA01000001">
    <property type="protein sequence ID" value="PQJ29798.1"/>
    <property type="molecule type" value="Genomic_DNA"/>
</dbReference>
<sequence>MSHSKSQRGKPKSKILILKKLLMITGCLLVIVGTVLWFSRHAIANAVIDGVLVKVASKAKKVGIELVDLDSGEIEIPSPLEARVQQFRTDFDIGVPNKNKVRSRFESQNIELTAAGIFPPMARIQLQDFSLKFHPDDVPDDFPFDGFRSGSFLSAPLSVLDPEQALRNTLSGLETLFDENEVKADFNFSGYVSVQVQKDVSVDALLYTERLDGGVRRLRFKREDLQQIVEKADVRISDEMLDILSEYPLRAPVIILISHKAKQDAEAKKKQEYSYPDDAFRHINWSYQLTKLFGPEFAKRVTDSHETLDGNTVNERLMDFHNNAVARALVADGVKVEALEEIILSDPRVIRSPHEVPSYKGLLK</sequence>
<dbReference type="InterPro" id="IPR054246">
    <property type="entry name" value="DUF6973"/>
</dbReference>